<dbReference type="InterPro" id="IPR050595">
    <property type="entry name" value="Bact_response_regulator"/>
</dbReference>
<dbReference type="Gene3D" id="3.40.50.2300">
    <property type="match status" value="1"/>
</dbReference>
<dbReference type="RefSeq" id="WP_164918341.1">
    <property type="nucleotide sequence ID" value="NZ_JBHUOO010000017.1"/>
</dbReference>
<dbReference type="Proteomes" id="UP000289859">
    <property type="component" value="Unassembled WGS sequence"/>
</dbReference>
<organism evidence="4 5">
    <name type="scientific">Leeuwenhoekiella polynyae</name>
    <dbReference type="NCBI Taxonomy" id="1550906"/>
    <lineage>
        <taxon>Bacteria</taxon>
        <taxon>Pseudomonadati</taxon>
        <taxon>Bacteroidota</taxon>
        <taxon>Flavobacteriia</taxon>
        <taxon>Flavobacteriales</taxon>
        <taxon>Flavobacteriaceae</taxon>
        <taxon>Leeuwenhoekiella</taxon>
    </lineage>
</organism>
<keyword evidence="1 2" id="KW-0597">Phosphoprotein</keyword>
<evidence type="ECO:0000313" key="4">
    <source>
        <dbReference type="EMBL" id="RXG13018.1"/>
    </source>
</evidence>
<dbReference type="GO" id="GO:0000160">
    <property type="term" value="P:phosphorelay signal transduction system"/>
    <property type="evidence" value="ECO:0007669"/>
    <property type="project" value="InterPro"/>
</dbReference>
<accession>A0A4Q0NT79</accession>
<sequence length="134" mass="15676">MKVFLIDDDIIYRRIASKMWELIDSSVETIACENGAIGLLDLECERDSNQPISVLLDINMPVLNGWDFLRELEKKNFYQLPDLHIYLVSSSTDERDILKSREFPFIKAFIHKPLTKENIEMIINHVQDHPDKQS</sequence>
<gene>
    <name evidence="4" type="ORF">DSM02_3812</name>
</gene>
<dbReference type="AlphaFoldDB" id="A0A4Q0NT79"/>
<proteinExistence type="predicted"/>
<protein>
    <submittedName>
        <fullName evidence="4">CheY-like chemotaxis protein</fullName>
    </submittedName>
</protein>
<evidence type="ECO:0000313" key="5">
    <source>
        <dbReference type="Proteomes" id="UP000289859"/>
    </source>
</evidence>
<dbReference type="PANTHER" id="PTHR44591">
    <property type="entry name" value="STRESS RESPONSE REGULATOR PROTEIN 1"/>
    <property type="match status" value="1"/>
</dbReference>
<keyword evidence="5" id="KW-1185">Reference proteome</keyword>
<dbReference type="SUPFAM" id="SSF52172">
    <property type="entry name" value="CheY-like"/>
    <property type="match status" value="1"/>
</dbReference>
<dbReference type="PANTHER" id="PTHR44591:SF3">
    <property type="entry name" value="RESPONSE REGULATORY DOMAIN-CONTAINING PROTEIN"/>
    <property type="match status" value="1"/>
</dbReference>
<dbReference type="SMART" id="SM00448">
    <property type="entry name" value="REC"/>
    <property type="match status" value="1"/>
</dbReference>
<dbReference type="PROSITE" id="PS50110">
    <property type="entry name" value="RESPONSE_REGULATORY"/>
    <property type="match status" value="1"/>
</dbReference>
<feature type="modified residue" description="4-aspartylphosphate" evidence="2">
    <location>
        <position position="57"/>
    </location>
</feature>
<dbReference type="Pfam" id="PF00072">
    <property type="entry name" value="Response_reg"/>
    <property type="match status" value="1"/>
</dbReference>
<comment type="caution">
    <text evidence="4">The sequence shown here is derived from an EMBL/GenBank/DDBJ whole genome shotgun (WGS) entry which is preliminary data.</text>
</comment>
<evidence type="ECO:0000256" key="1">
    <source>
        <dbReference type="ARBA" id="ARBA00022553"/>
    </source>
</evidence>
<feature type="domain" description="Response regulatory" evidence="3">
    <location>
        <begin position="2"/>
        <end position="127"/>
    </location>
</feature>
<dbReference type="InterPro" id="IPR011006">
    <property type="entry name" value="CheY-like_superfamily"/>
</dbReference>
<evidence type="ECO:0000256" key="2">
    <source>
        <dbReference type="PROSITE-ProRule" id="PRU00169"/>
    </source>
</evidence>
<name>A0A4Q0NT79_9FLAO</name>
<evidence type="ECO:0000259" key="3">
    <source>
        <dbReference type="PROSITE" id="PS50110"/>
    </source>
</evidence>
<dbReference type="InterPro" id="IPR001789">
    <property type="entry name" value="Sig_transdc_resp-reg_receiver"/>
</dbReference>
<reference evidence="4 5" key="1">
    <citation type="submission" date="2018-07" db="EMBL/GenBank/DDBJ databases">
        <title>Leeuwenhoekiella genomics.</title>
        <authorList>
            <person name="Tahon G."/>
            <person name="Willems A."/>
        </authorList>
    </citation>
    <scope>NUCLEOTIDE SEQUENCE [LARGE SCALE GENOMIC DNA]</scope>
    <source>
        <strain evidence="4 5">LMG 29608</strain>
    </source>
</reference>
<dbReference type="EMBL" id="QOVK01000028">
    <property type="protein sequence ID" value="RXG13018.1"/>
    <property type="molecule type" value="Genomic_DNA"/>
</dbReference>